<dbReference type="RefSeq" id="WP_045915844.1">
    <property type="nucleotide sequence ID" value="NZ_LS398550.1"/>
</dbReference>
<reference evidence="2" key="1">
    <citation type="submission" date="2018-03" db="EMBL/GenBank/DDBJ databases">
        <authorList>
            <person name="Batty M. E."/>
            <person name="Batty M E."/>
        </authorList>
    </citation>
    <scope>NUCLEOTIDE SEQUENCE [LARGE SCALE GENOMIC DNA]</scope>
</reference>
<dbReference type="GO" id="GO:0006260">
    <property type="term" value="P:DNA replication"/>
    <property type="evidence" value="ECO:0007669"/>
    <property type="project" value="InterPro"/>
</dbReference>
<gene>
    <name evidence="1" type="primary">holC</name>
    <name evidence="1" type="ORF">KATO_00402</name>
</gene>
<dbReference type="Pfam" id="PF04364">
    <property type="entry name" value="DNA_pol3_chi"/>
    <property type="match status" value="1"/>
</dbReference>
<sequence>MIKSINFYCTLTELFNQTLCKLLEKCYSTSLNTITLVDEKKTEEDINNTLWSFSSTSFIPHGCSIDPEPSSQPIYITTNYENPNQAKILVLVILSYNCCNADYDNNISYFQQFERILIIFKENDNKLIDYMNNYYHRLKQDGYLPSYFKQKQQNKNKQAQWQLLTDELIKINS</sequence>
<dbReference type="Proteomes" id="UP000244992">
    <property type="component" value="Chromosome I"/>
</dbReference>
<name>A0A2U3QT99_ORITS</name>
<dbReference type="AlphaFoldDB" id="A0A2U3QT99"/>
<proteinExistence type="predicted"/>
<dbReference type="EMBL" id="LS398550">
    <property type="protein sequence ID" value="SPR04184.1"/>
    <property type="molecule type" value="Genomic_DNA"/>
</dbReference>
<protein>
    <submittedName>
        <fullName evidence="1">DNA polymerase III subunit chi</fullName>
    </submittedName>
</protein>
<organism evidence="1 2">
    <name type="scientific">Orientia tsutsugamushi</name>
    <name type="common">Rickettsia tsutsugamushi</name>
    <dbReference type="NCBI Taxonomy" id="784"/>
    <lineage>
        <taxon>Bacteria</taxon>
        <taxon>Pseudomonadati</taxon>
        <taxon>Pseudomonadota</taxon>
        <taxon>Alphaproteobacteria</taxon>
        <taxon>Rickettsiales</taxon>
        <taxon>Rickettsiaceae</taxon>
        <taxon>Rickettsieae</taxon>
        <taxon>Orientia</taxon>
    </lineage>
</organism>
<dbReference type="InterPro" id="IPR036768">
    <property type="entry name" value="PolIII_chi_sf"/>
</dbReference>
<dbReference type="Gene3D" id="3.40.50.10110">
    <property type="entry name" value="DNA polymerase III subunit chi"/>
    <property type="match status" value="1"/>
</dbReference>
<dbReference type="InterPro" id="IPR007459">
    <property type="entry name" value="DNA_pol3_chi"/>
</dbReference>
<evidence type="ECO:0000313" key="2">
    <source>
        <dbReference type="Proteomes" id="UP000244992"/>
    </source>
</evidence>
<dbReference type="GO" id="GO:0003887">
    <property type="term" value="F:DNA-directed DNA polymerase activity"/>
    <property type="evidence" value="ECO:0007669"/>
    <property type="project" value="InterPro"/>
</dbReference>
<dbReference type="SUPFAM" id="SSF102400">
    <property type="entry name" value="DNA polymerase III chi subunit"/>
    <property type="match status" value="1"/>
</dbReference>
<accession>A0A2U3QT99</accession>
<evidence type="ECO:0000313" key="1">
    <source>
        <dbReference type="EMBL" id="SPR04184.1"/>
    </source>
</evidence>
<dbReference type="GO" id="GO:0003677">
    <property type="term" value="F:DNA binding"/>
    <property type="evidence" value="ECO:0007669"/>
    <property type="project" value="InterPro"/>
</dbReference>